<dbReference type="CDD" id="cd06261">
    <property type="entry name" value="TM_PBP2"/>
    <property type="match status" value="1"/>
</dbReference>
<dbReference type="SUPFAM" id="SSF161098">
    <property type="entry name" value="MetI-like"/>
    <property type="match status" value="1"/>
</dbReference>
<reference evidence="9 10" key="1">
    <citation type="submission" date="2018-03" db="EMBL/GenBank/DDBJ databases">
        <title>Complete genome sequence of Thauera aromatica, a model organism for studying aromatic compound degradation under denitrifying conditions.</title>
        <authorList>
            <person name="Lo H.-Y."/>
            <person name="Goris T."/>
            <person name="Boll M."/>
            <person name="Mueller J.A."/>
        </authorList>
    </citation>
    <scope>NUCLEOTIDE SEQUENCE [LARGE SCALE GENOMIC DNA]</scope>
    <source>
        <strain evidence="9 10">K172</strain>
    </source>
</reference>
<evidence type="ECO:0000256" key="5">
    <source>
        <dbReference type="ARBA" id="ARBA00022989"/>
    </source>
</evidence>
<feature type="transmembrane region" description="Helical" evidence="7">
    <location>
        <begin position="226"/>
        <end position="245"/>
    </location>
</feature>
<evidence type="ECO:0000256" key="6">
    <source>
        <dbReference type="ARBA" id="ARBA00023136"/>
    </source>
</evidence>
<dbReference type="AlphaFoldDB" id="A0A2R4BNQ7"/>
<dbReference type="KEGG" id="tak:Tharo_2016"/>
<dbReference type="GO" id="GO:0005886">
    <property type="term" value="C:plasma membrane"/>
    <property type="evidence" value="ECO:0007669"/>
    <property type="project" value="UniProtKB-SubCell"/>
</dbReference>
<dbReference type="InterPro" id="IPR000515">
    <property type="entry name" value="MetI-like"/>
</dbReference>
<dbReference type="GO" id="GO:0015416">
    <property type="term" value="F:ABC-type phosphonate transporter activity"/>
    <property type="evidence" value="ECO:0007669"/>
    <property type="project" value="InterPro"/>
</dbReference>
<evidence type="ECO:0000313" key="9">
    <source>
        <dbReference type="EMBL" id="AVR88920.1"/>
    </source>
</evidence>
<evidence type="ECO:0000256" key="4">
    <source>
        <dbReference type="ARBA" id="ARBA00022692"/>
    </source>
</evidence>
<dbReference type="InterPro" id="IPR035906">
    <property type="entry name" value="MetI-like_sf"/>
</dbReference>
<keyword evidence="5 7" id="KW-1133">Transmembrane helix</keyword>
<feature type="transmembrane region" description="Helical" evidence="7">
    <location>
        <begin position="137"/>
        <end position="163"/>
    </location>
</feature>
<dbReference type="NCBIfam" id="TIGR01097">
    <property type="entry name" value="PhnE"/>
    <property type="match status" value="1"/>
</dbReference>
<evidence type="ECO:0000313" key="10">
    <source>
        <dbReference type="Proteomes" id="UP000241885"/>
    </source>
</evidence>
<proteinExistence type="inferred from homology"/>
<dbReference type="PANTHER" id="PTHR30043:SF1">
    <property type="entry name" value="ABC TRANSPORT SYSTEM PERMEASE PROTEIN P69"/>
    <property type="match status" value="1"/>
</dbReference>
<feature type="domain" description="ABC transmembrane type-1" evidence="8">
    <location>
        <begin position="90"/>
        <end position="269"/>
    </location>
</feature>
<keyword evidence="3" id="KW-1003">Cell membrane</keyword>
<keyword evidence="2 7" id="KW-0813">Transport</keyword>
<protein>
    <submittedName>
        <fullName evidence="9">Phosphonate ABC transporter permease protein PhnE1</fullName>
    </submittedName>
</protein>
<evidence type="ECO:0000256" key="1">
    <source>
        <dbReference type="ARBA" id="ARBA00004651"/>
    </source>
</evidence>
<dbReference type="EMBL" id="CP028339">
    <property type="protein sequence ID" value="AVR88920.1"/>
    <property type="molecule type" value="Genomic_DNA"/>
</dbReference>
<keyword evidence="6 7" id="KW-0472">Membrane</keyword>
<dbReference type="PROSITE" id="PS50928">
    <property type="entry name" value="ABC_TM1"/>
    <property type="match status" value="1"/>
</dbReference>
<sequence>MRRGAGRRGRAMNGSREPCAPPRGAADFCLSCVLTTALVVAAVAGSFAYLGIDFAALFSAGAAADMGRFAASFFPPDLEPEFLRKTAYGAVQTFAVALVGTLLAAAAGLLLALPAAGRHGTAARRLARFALNLLRSVPELVWATLMVLAAGLGPFAGALALALHTTGVLGRLFAEAIENAPPQPEQSLREAGSGGVPAFVYGTLPLVWAQAVAYGLYRLEMNIRMAAVLGFVGAGGLGQMLYFHLSIFQQAQAATVLIAMLALVLAVDTLSDRLRGWMGRS</sequence>
<comment type="subcellular location">
    <subcellularLocation>
        <location evidence="1 7">Cell membrane</location>
        <topology evidence="1 7">Multi-pass membrane protein</topology>
    </subcellularLocation>
</comment>
<accession>A0A2R4BNQ7</accession>
<feature type="transmembrane region" description="Helical" evidence="7">
    <location>
        <begin position="198"/>
        <end position="217"/>
    </location>
</feature>
<evidence type="ECO:0000256" key="3">
    <source>
        <dbReference type="ARBA" id="ARBA00022475"/>
    </source>
</evidence>
<evidence type="ECO:0000256" key="2">
    <source>
        <dbReference type="ARBA" id="ARBA00022448"/>
    </source>
</evidence>
<organism evidence="9 10">
    <name type="scientific">Thauera aromatica K172</name>
    <dbReference type="NCBI Taxonomy" id="44139"/>
    <lineage>
        <taxon>Bacteria</taxon>
        <taxon>Pseudomonadati</taxon>
        <taxon>Pseudomonadota</taxon>
        <taxon>Betaproteobacteria</taxon>
        <taxon>Rhodocyclales</taxon>
        <taxon>Zoogloeaceae</taxon>
        <taxon>Thauera</taxon>
    </lineage>
</organism>
<feature type="transmembrane region" description="Helical" evidence="7">
    <location>
        <begin position="251"/>
        <end position="271"/>
    </location>
</feature>
<dbReference type="Pfam" id="PF00528">
    <property type="entry name" value="BPD_transp_1"/>
    <property type="match status" value="1"/>
</dbReference>
<keyword evidence="10" id="KW-1185">Reference proteome</keyword>
<comment type="similarity">
    <text evidence="7">Belongs to the binding-protein-dependent transport system permease family.</text>
</comment>
<gene>
    <name evidence="9" type="ORF">Tharo_2016</name>
</gene>
<dbReference type="InterPro" id="IPR005769">
    <property type="entry name" value="PhnE/PtxC"/>
</dbReference>
<evidence type="ECO:0000256" key="7">
    <source>
        <dbReference type="RuleBase" id="RU363032"/>
    </source>
</evidence>
<evidence type="ECO:0000259" key="8">
    <source>
        <dbReference type="PROSITE" id="PS50928"/>
    </source>
</evidence>
<feature type="transmembrane region" description="Helical" evidence="7">
    <location>
        <begin position="28"/>
        <end position="52"/>
    </location>
</feature>
<dbReference type="Proteomes" id="UP000241885">
    <property type="component" value="Chromosome"/>
</dbReference>
<name>A0A2R4BNQ7_THAAR</name>
<dbReference type="PANTHER" id="PTHR30043">
    <property type="entry name" value="PHOSPHONATES TRANSPORT SYSTEM PERMEASE PROTEIN"/>
    <property type="match status" value="1"/>
</dbReference>
<feature type="transmembrane region" description="Helical" evidence="7">
    <location>
        <begin position="94"/>
        <end position="116"/>
    </location>
</feature>
<keyword evidence="4 7" id="KW-0812">Transmembrane</keyword>
<dbReference type="Gene3D" id="1.10.3720.10">
    <property type="entry name" value="MetI-like"/>
    <property type="match status" value="1"/>
</dbReference>